<comment type="caution">
    <text evidence="1">The sequence shown here is derived from an EMBL/GenBank/DDBJ whole genome shotgun (WGS) entry which is preliminary data.</text>
</comment>
<reference evidence="1 2" key="1">
    <citation type="journal article" date="2020" name="Mol. Biol. Evol.">
        <title>Distinct Expression and Methylation Patterns for Genes with Different Fates following a Single Whole-Genome Duplication in Flowering Plants.</title>
        <authorList>
            <person name="Shi T."/>
            <person name="Rahmani R.S."/>
            <person name="Gugger P.F."/>
            <person name="Wang M."/>
            <person name="Li H."/>
            <person name="Zhang Y."/>
            <person name="Li Z."/>
            <person name="Wang Q."/>
            <person name="Van de Peer Y."/>
            <person name="Marchal K."/>
            <person name="Chen J."/>
        </authorList>
    </citation>
    <scope>NUCLEOTIDE SEQUENCE [LARGE SCALE GENOMIC DNA]</scope>
    <source>
        <tissue evidence="1">Leaf</tissue>
    </source>
</reference>
<dbReference type="AlphaFoldDB" id="A0A822XGB3"/>
<evidence type="ECO:0000313" key="2">
    <source>
        <dbReference type="Proteomes" id="UP000607653"/>
    </source>
</evidence>
<keyword evidence="2" id="KW-1185">Reference proteome</keyword>
<gene>
    <name evidence="1" type="ORF">HUJ06_019604</name>
</gene>
<accession>A0A822XGB3</accession>
<dbReference type="EMBL" id="DUZY01000001">
    <property type="protein sequence ID" value="DAD18141.1"/>
    <property type="molecule type" value="Genomic_DNA"/>
</dbReference>
<protein>
    <submittedName>
        <fullName evidence="1">Uncharacterized protein</fullName>
    </submittedName>
</protein>
<organism evidence="1 2">
    <name type="scientific">Nelumbo nucifera</name>
    <name type="common">Sacred lotus</name>
    <dbReference type="NCBI Taxonomy" id="4432"/>
    <lineage>
        <taxon>Eukaryota</taxon>
        <taxon>Viridiplantae</taxon>
        <taxon>Streptophyta</taxon>
        <taxon>Embryophyta</taxon>
        <taxon>Tracheophyta</taxon>
        <taxon>Spermatophyta</taxon>
        <taxon>Magnoliopsida</taxon>
        <taxon>Proteales</taxon>
        <taxon>Nelumbonaceae</taxon>
        <taxon>Nelumbo</taxon>
    </lineage>
</organism>
<dbReference type="Proteomes" id="UP000607653">
    <property type="component" value="Unassembled WGS sequence"/>
</dbReference>
<name>A0A822XGB3_NELNU</name>
<sequence length="25" mass="2892">MSISSKKSSYSLLEILNIYHANYET</sequence>
<evidence type="ECO:0000313" key="1">
    <source>
        <dbReference type="EMBL" id="DAD18141.1"/>
    </source>
</evidence>
<proteinExistence type="predicted"/>